<proteinExistence type="predicted"/>
<protein>
    <submittedName>
        <fullName evidence="2">Uncharacterized protein</fullName>
    </submittedName>
</protein>
<name>A0ABU3L1E6_9GAMM</name>
<sequence>MKKRLGLVLIEVPLIASIIIRLFAGVVAYYYIGNVIEAIQSEEVVRRGNIYTMFDNPSSYFIRLSLYSLCAFAGFWYATLGTKVKNGN</sequence>
<keyword evidence="1" id="KW-0472">Membrane</keyword>
<feature type="transmembrane region" description="Helical" evidence="1">
    <location>
        <begin position="60"/>
        <end position="80"/>
    </location>
</feature>
<keyword evidence="1" id="KW-0812">Transmembrane</keyword>
<reference evidence="2 3" key="1">
    <citation type="submission" date="2022-07" db="EMBL/GenBank/DDBJ databases">
        <title>Pseudidiomarina sp. nov, a marine bacterium isolated from Pacific Ocean.</title>
        <authorList>
            <person name="Wang Y."/>
        </authorList>
    </citation>
    <scope>NUCLEOTIDE SEQUENCE [LARGE SCALE GENOMIC DNA]</scope>
    <source>
        <strain evidence="2 3">GXY010</strain>
    </source>
</reference>
<evidence type="ECO:0000256" key="1">
    <source>
        <dbReference type="SAM" id="Phobius"/>
    </source>
</evidence>
<evidence type="ECO:0000313" key="3">
    <source>
        <dbReference type="Proteomes" id="UP001305027"/>
    </source>
</evidence>
<evidence type="ECO:0000313" key="2">
    <source>
        <dbReference type="EMBL" id="MDT7527038.1"/>
    </source>
</evidence>
<gene>
    <name evidence="2" type="ORF">NOG12_13275</name>
</gene>
<comment type="caution">
    <text evidence="2">The sequence shown here is derived from an EMBL/GenBank/DDBJ whole genome shotgun (WGS) entry which is preliminary data.</text>
</comment>
<dbReference type="RefSeq" id="WP_153827422.1">
    <property type="nucleotide sequence ID" value="NZ_JANFPJ010000108.1"/>
</dbReference>
<dbReference type="Proteomes" id="UP001305027">
    <property type="component" value="Unassembled WGS sequence"/>
</dbReference>
<keyword evidence="3" id="KW-1185">Reference proteome</keyword>
<organism evidence="2 3">
    <name type="scientific">Pseudidiomarina fusca</name>
    <dbReference type="NCBI Taxonomy" id="2965078"/>
    <lineage>
        <taxon>Bacteria</taxon>
        <taxon>Pseudomonadati</taxon>
        <taxon>Pseudomonadota</taxon>
        <taxon>Gammaproteobacteria</taxon>
        <taxon>Alteromonadales</taxon>
        <taxon>Idiomarinaceae</taxon>
        <taxon>Pseudidiomarina</taxon>
    </lineage>
</organism>
<dbReference type="EMBL" id="JANFPJ010000108">
    <property type="protein sequence ID" value="MDT7527038.1"/>
    <property type="molecule type" value="Genomic_DNA"/>
</dbReference>
<feature type="transmembrane region" description="Helical" evidence="1">
    <location>
        <begin position="12"/>
        <end position="32"/>
    </location>
</feature>
<keyword evidence="1" id="KW-1133">Transmembrane helix</keyword>
<accession>A0ABU3L1E6</accession>